<dbReference type="AlphaFoldDB" id="A0A2T3QJC2"/>
<dbReference type="Proteomes" id="UP000251647">
    <property type="component" value="Unassembled WGS sequence"/>
</dbReference>
<dbReference type="EC" id="6.2.1.26" evidence="7"/>
<dbReference type="GO" id="GO:0008756">
    <property type="term" value="F:o-succinylbenzoate-CoA ligase activity"/>
    <property type="evidence" value="ECO:0007669"/>
    <property type="project" value="UniProtKB-EC"/>
</dbReference>
<dbReference type="NCBIfam" id="NF006539">
    <property type="entry name" value="PRK09029.1"/>
    <property type="match status" value="1"/>
</dbReference>
<organism evidence="7 8">
    <name type="scientific">Photobacterium damselae</name>
    <dbReference type="NCBI Taxonomy" id="38293"/>
    <lineage>
        <taxon>Bacteria</taxon>
        <taxon>Pseudomonadati</taxon>
        <taxon>Pseudomonadota</taxon>
        <taxon>Gammaproteobacteria</taxon>
        <taxon>Vibrionales</taxon>
        <taxon>Vibrionaceae</taxon>
        <taxon>Photobacterium</taxon>
    </lineage>
</organism>
<keyword evidence="1" id="KW-0474">Menaquinone biosynthesis</keyword>
<evidence type="ECO:0000313" key="8">
    <source>
        <dbReference type="Proteomes" id="UP000251647"/>
    </source>
</evidence>
<evidence type="ECO:0000256" key="2">
    <source>
        <dbReference type="ARBA" id="ARBA00022598"/>
    </source>
</evidence>
<dbReference type="CDD" id="cd17630">
    <property type="entry name" value="OSB_MenE-like"/>
    <property type="match status" value="1"/>
</dbReference>
<dbReference type="InterPro" id="IPR010192">
    <property type="entry name" value="MenE"/>
</dbReference>
<dbReference type="InterPro" id="IPR000873">
    <property type="entry name" value="AMP-dep_synth/lig_dom"/>
</dbReference>
<evidence type="ECO:0000259" key="6">
    <source>
        <dbReference type="Pfam" id="PF13193"/>
    </source>
</evidence>
<keyword evidence="2 7" id="KW-0436">Ligase</keyword>
<feature type="domain" description="AMP-binding enzyme C-terminal" evidence="6">
    <location>
        <begin position="386"/>
        <end position="453"/>
    </location>
</feature>
<feature type="domain" description="AMP-dependent synthetase/ligase" evidence="5">
    <location>
        <begin position="14"/>
        <end position="332"/>
    </location>
</feature>
<dbReference type="InterPro" id="IPR042099">
    <property type="entry name" value="ANL_N_sf"/>
</dbReference>
<dbReference type="Pfam" id="PF00501">
    <property type="entry name" value="AMP-binding"/>
    <property type="match status" value="1"/>
</dbReference>
<keyword evidence="4" id="KW-0067">ATP-binding</keyword>
<dbReference type="PANTHER" id="PTHR43767">
    <property type="entry name" value="LONG-CHAIN-FATTY-ACID--COA LIGASE"/>
    <property type="match status" value="1"/>
</dbReference>
<dbReference type="InterPro" id="IPR020845">
    <property type="entry name" value="AMP-binding_CS"/>
</dbReference>
<dbReference type="InterPro" id="IPR045851">
    <property type="entry name" value="AMP-bd_C_sf"/>
</dbReference>
<dbReference type="RefSeq" id="WP_005298288.1">
    <property type="nucleotide sequence ID" value="NZ_PYOG01000012.1"/>
</dbReference>
<accession>A0A2T3QJC2</accession>
<keyword evidence="3" id="KW-0547">Nucleotide-binding</keyword>
<dbReference type="GO" id="GO:0005524">
    <property type="term" value="F:ATP binding"/>
    <property type="evidence" value="ECO:0007669"/>
    <property type="project" value="UniProtKB-KW"/>
</dbReference>
<protein>
    <submittedName>
        <fullName evidence="7">2-succinylbenzoate--CoA ligase</fullName>
        <ecNumber evidence="7">6.2.1.26</ecNumber>
    </submittedName>
</protein>
<sequence length="476" mass="53002">MPEINHDFVTWPWQYWATERGDDIALRLGGDQQQANMTWSQVSHYIDLYAQSLLAQGVKRDQLVAVIAPNSEQTLWMLLAIWRVGARYVGLNPKLTKAEVSTQLAQLQHDFIWSVDYDLTGLSGQTLTLELAQTQQMIPVMWQAHRAVTLTLTSGSTGTPKAAVHSPESHLANASGLLARFGYLAADTWLLSLPLFHISGMAIIWRWLSQGACLAINDKQPLNEALDSVTHASLVPTQLQRYLDYLGQNQRTAQLKRVLLGGAIIPVTLTQQATSLGIECWCGYGMTEMGSTVTAKLADDSAGVGQVLPNRELFLRDGEILVKGKALCLGYYRNKTIFPVVGNNELEPEWFATKDLGIWHNDELFIQGRVDNMFISGGENVQPEDIEKVLLAHPSVHQAFILPIADDEFGQRPVAILVTSHALDDGLVAQLQSYMAEHVTSFKRPIHYVALPEIFMESGIKISRKQLADWVSHYSF</sequence>
<dbReference type="EMBL" id="UATL01000001">
    <property type="protein sequence ID" value="SPY28860.1"/>
    <property type="molecule type" value="Genomic_DNA"/>
</dbReference>
<dbReference type="SUPFAM" id="SSF56801">
    <property type="entry name" value="Acetyl-CoA synthetase-like"/>
    <property type="match status" value="1"/>
</dbReference>
<evidence type="ECO:0000256" key="1">
    <source>
        <dbReference type="ARBA" id="ARBA00022428"/>
    </source>
</evidence>
<dbReference type="InterPro" id="IPR050237">
    <property type="entry name" value="ATP-dep_AMP-bd_enzyme"/>
</dbReference>
<proteinExistence type="predicted"/>
<dbReference type="NCBIfam" id="TIGR01923">
    <property type="entry name" value="menE"/>
    <property type="match status" value="1"/>
</dbReference>
<evidence type="ECO:0000256" key="4">
    <source>
        <dbReference type="ARBA" id="ARBA00022840"/>
    </source>
</evidence>
<evidence type="ECO:0000313" key="7">
    <source>
        <dbReference type="EMBL" id="SPY28860.1"/>
    </source>
</evidence>
<name>A0A2T3QJC2_PHODM</name>
<dbReference type="Gene3D" id="3.30.300.30">
    <property type="match status" value="1"/>
</dbReference>
<dbReference type="Pfam" id="PF13193">
    <property type="entry name" value="AMP-binding_C"/>
    <property type="match status" value="1"/>
</dbReference>
<dbReference type="InterPro" id="IPR025110">
    <property type="entry name" value="AMP-bd_C"/>
</dbReference>
<gene>
    <name evidence="7" type="primary">menE</name>
    <name evidence="7" type="ORF">NCTC11647_01963</name>
</gene>
<evidence type="ECO:0000259" key="5">
    <source>
        <dbReference type="Pfam" id="PF00501"/>
    </source>
</evidence>
<dbReference type="Gene3D" id="3.40.50.12780">
    <property type="entry name" value="N-terminal domain of ligase-like"/>
    <property type="match status" value="1"/>
</dbReference>
<evidence type="ECO:0000256" key="3">
    <source>
        <dbReference type="ARBA" id="ARBA00022741"/>
    </source>
</evidence>
<dbReference type="PROSITE" id="PS00455">
    <property type="entry name" value="AMP_BINDING"/>
    <property type="match status" value="1"/>
</dbReference>
<dbReference type="GO" id="GO:0009234">
    <property type="term" value="P:menaquinone biosynthetic process"/>
    <property type="evidence" value="ECO:0007669"/>
    <property type="project" value="UniProtKB-KW"/>
</dbReference>
<dbReference type="OrthoDB" id="9803968at2"/>
<dbReference type="PANTHER" id="PTHR43767:SF1">
    <property type="entry name" value="NONRIBOSOMAL PEPTIDE SYNTHASE PES1 (EUROFUNG)-RELATED"/>
    <property type="match status" value="1"/>
</dbReference>
<reference evidence="7 8" key="1">
    <citation type="submission" date="2018-06" db="EMBL/GenBank/DDBJ databases">
        <authorList>
            <consortium name="Pathogen Informatics"/>
            <person name="Doyle S."/>
        </authorList>
    </citation>
    <scope>NUCLEOTIDE SEQUENCE [LARGE SCALE GENOMIC DNA]</scope>
    <source>
        <strain evidence="7 8">NCTC11647</strain>
    </source>
</reference>